<evidence type="ECO:0008006" key="5">
    <source>
        <dbReference type="Google" id="ProtNLM"/>
    </source>
</evidence>
<dbReference type="InterPro" id="IPR008979">
    <property type="entry name" value="Galactose-bd-like_sf"/>
</dbReference>
<evidence type="ECO:0000313" key="3">
    <source>
        <dbReference type="EMBL" id="GGZ25634.1"/>
    </source>
</evidence>
<dbReference type="GO" id="GO:0016787">
    <property type="term" value="F:hydrolase activity"/>
    <property type="evidence" value="ECO:0007669"/>
    <property type="project" value="UniProtKB-KW"/>
</dbReference>
<dbReference type="NCBIfam" id="NF045579">
    <property type="entry name" value="rhamnoside_JR"/>
    <property type="match status" value="1"/>
</dbReference>
<dbReference type="AlphaFoldDB" id="A0A918PWS3"/>
<protein>
    <recommendedName>
        <fullName evidence="5">Glycosyl hydrolases family 2, sugar binding domain</fullName>
    </recommendedName>
</protein>
<proteinExistence type="predicted"/>
<dbReference type="SUPFAM" id="SSF49785">
    <property type="entry name" value="Galactose-binding domain-like"/>
    <property type="match status" value="1"/>
</dbReference>
<dbReference type="Proteomes" id="UP000619457">
    <property type="component" value="Unassembled WGS sequence"/>
</dbReference>
<evidence type="ECO:0000256" key="1">
    <source>
        <dbReference type="ARBA" id="ARBA00022729"/>
    </source>
</evidence>
<evidence type="ECO:0000313" key="4">
    <source>
        <dbReference type="Proteomes" id="UP000619457"/>
    </source>
</evidence>
<dbReference type="Pfam" id="PF17132">
    <property type="entry name" value="Glyco_hydro_106"/>
    <property type="match status" value="1"/>
</dbReference>
<organism evidence="3 4">
    <name type="scientific">Echinicola pacifica</name>
    <dbReference type="NCBI Taxonomy" id="346377"/>
    <lineage>
        <taxon>Bacteria</taxon>
        <taxon>Pseudomonadati</taxon>
        <taxon>Bacteroidota</taxon>
        <taxon>Cytophagia</taxon>
        <taxon>Cytophagales</taxon>
        <taxon>Cyclobacteriaceae</taxon>
        <taxon>Echinicola</taxon>
    </lineage>
</organism>
<keyword evidence="4" id="KW-1185">Reference proteome</keyword>
<keyword evidence="1" id="KW-0732">Signal</keyword>
<dbReference type="PANTHER" id="PTHR43817">
    <property type="entry name" value="GLYCOSYL HYDROLASE"/>
    <property type="match status" value="1"/>
</dbReference>
<name>A0A918PWS3_9BACT</name>
<reference evidence="3" key="2">
    <citation type="submission" date="2020-09" db="EMBL/GenBank/DDBJ databases">
        <authorList>
            <person name="Sun Q."/>
            <person name="Kim S."/>
        </authorList>
    </citation>
    <scope>NUCLEOTIDE SEQUENCE</scope>
    <source>
        <strain evidence="3">KCTC 12368</strain>
    </source>
</reference>
<keyword evidence="2" id="KW-0378">Hydrolase</keyword>
<gene>
    <name evidence="3" type="ORF">GCM10007049_17710</name>
</gene>
<accession>A0A918PWS3</accession>
<reference evidence="3" key="1">
    <citation type="journal article" date="2014" name="Int. J. Syst. Evol. Microbiol.">
        <title>Complete genome sequence of Corynebacterium casei LMG S-19264T (=DSM 44701T), isolated from a smear-ripened cheese.</title>
        <authorList>
            <consortium name="US DOE Joint Genome Institute (JGI-PGF)"/>
            <person name="Walter F."/>
            <person name="Albersmeier A."/>
            <person name="Kalinowski J."/>
            <person name="Ruckert C."/>
        </authorList>
    </citation>
    <scope>NUCLEOTIDE SEQUENCE</scope>
    <source>
        <strain evidence="3">KCTC 12368</strain>
    </source>
</reference>
<evidence type="ECO:0000256" key="2">
    <source>
        <dbReference type="ARBA" id="ARBA00022801"/>
    </source>
</evidence>
<dbReference type="EMBL" id="BMWX01000003">
    <property type="protein sequence ID" value="GGZ25634.1"/>
    <property type="molecule type" value="Genomic_DNA"/>
</dbReference>
<sequence length="1151" mass="128726">MSLEGAVKIQHADSLILGFQTPPAQAKARTWWHWINGNVSREGITADLEAMKEVGIQEAQLFNVGHNFPDGPISYLSEEWLELFHFAAQEAQRLGLELAFHNSAGWSSSGGPWMKPEHAMQTIVYTEVDHIGGTTYDGRLPQPKIVLNYYQDIAVLAFPKPTEEVRVPDLDYKSLSGRVRNHLTPDTTAISAAGIIRQEDIIDLSNLLSADGSLEWDAPEGEWVILRLGHTPTGTENHPAVRGGQGLECDKMSKEAVDIFWQGGLAPIIDKLDTLIGTVVNNCLIDSYEVGTANWTPAFAGEFEQLRGYDMKIYMPALAGYYIDSGEVTERFLWDFRRTIGDLMAKNYYSHFSKLCHENGLKFSVEPYWGPFDNMQVGATGDIVMCEFWSGGYPFFDSPKFVSSIANLNGNTIVGAEAFTGFGGWLQHPAMLKSIGDQAWAQGINRFIFHTYVHQPWNIGPGLTLGVWGIDFNRLNTWWQQGKAFLEYISRSQFLLQQGRTVADVLVFTGDSSPNNALLMPELKALGYDYDLIGANKLPDLSVKEGDIITSVGGQYKVLYLPNTSWIRPETLKILEQLAKSGAKIIGSKPLKSPSLTNYPHADGQIQHMAEGLWGTGLITEESVEEYISTALSPDIRVEQGNEEDLSFLHKRTKDTDIYFIANAQKNSRREKFRFRMHGKQPELWNAESGKIENIAEWRENEDGTLSIPIHLESEEAVFVVFRKAIEAAYISESSSELKAPQTRPSANMQIVKAEYGSFLQEGLVDVTSVLKQKVQGGKIEINANRLLCDCDPAQGYKKELRVKYKIGDELKEVYLMEKETIIIEAAEGDLEIVKGVFGKFKPETRGIPEDFPTIDISHKVQEMIAAGKMEIHVSDKLIPGKIALGSSKTLNIHYKVDGEERFMSVPDGQVLSLSPYRPNDRLKVQQKKIFWETPYPGALSFTNSSGITKTAKVKSVPQPIGLEGEWQVRFSDGASEGKSIAFDSLYSWSKSSDESIRYFSGTAIYHKQFELEGDDIDSASSMELDLGNVLVIAEVSINGHNLGLLWRAPYKVNIEEYVLEGTNTMEVKVTNLWPNKLVGEERYAKDIDRKGAGVKTLPDWLDGKTERNSKRSTFAAYKHWHEDSELQVSGLLGPVLIRSFKEVEVMDLQD</sequence>
<dbReference type="PANTHER" id="PTHR43817:SF1">
    <property type="entry name" value="HYDROLASE, FAMILY 43, PUTATIVE (AFU_ORTHOLOGUE AFUA_3G01660)-RELATED"/>
    <property type="match status" value="1"/>
</dbReference>
<dbReference type="Gene3D" id="2.60.120.260">
    <property type="entry name" value="Galactose-binding domain-like"/>
    <property type="match status" value="1"/>
</dbReference>
<comment type="caution">
    <text evidence="3">The sequence shown here is derived from an EMBL/GenBank/DDBJ whole genome shotgun (WGS) entry which is preliminary data.</text>
</comment>